<evidence type="ECO:0000256" key="1">
    <source>
        <dbReference type="ARBA" id="ARBA00022630"/>
    </source>
</evidence>
<dbReference type="PANTHER" id="PTHR47429:SF2">
    <property type="entry name" value="PROTEIN TWIN LOV 1"/>
    <property type="match status" value="1"/>
</dbReference>
<evidence type="ECO:0000259" key="4">
    <source>
        <dbReference type="Pfam" id="PF13426"/>
    </source>
</evidence>
<proteinExistence type="predicted"/>
<dbReference type="InterPro" id="IPR000014">
    <property type="entry name" value="PAS"/>
</dbReference>
<keyword evidence="6" id="KW-1185">Reference proteome</keyword>
<organism evidence="5 6">
    <name type="scientific">Pseudotenacibaculum haliotis</name>
    <dbReference type="NCBI Taxonomy" id="1862138"/>
    <lineage>
        <taxon>Bacteria</taxon>
        <taxon>Pseudomonadati</taxon>
        <taxon>Bacteroidota</taxon>
        <taxon>Flavobacteriia</taxon>
        <taxon>Flavobacteriales</taxon>
        <taxon>Flavobacteriaceae</taxon>
        <taxon>Pseudotenacibaculum</taxon>
    </lineage>
</organism>
<dbReference type="SUPFAM" id="SSF55785">
    <property type="entry name" value="PYP-like sensor domain (PAS domain)"/>
    <property type="match status" value="1"/>
</dbReference>
<name>A0ABW5LTD3_9FLAO</name>
<reference evidence="6" key="1">
    <citation type="journal article" date="2019" name="Int. J. Syst. Evol. Microbiol.">
        <title>The Global Catalogue of Microorganisms (GCM) 10K type strain sequencing project: providing services to taxonomists for standard genome sequencing and annotation.</title>
        <authorList>
            <consortium name="The Broad Institute Genomics Platform"/>
            <consortium name="The Broad Institute Genome Sequencing Center for Infectious Disease"/>
            <person name="Wu L."/>
            <person name="Ma J."/>
        </authorList>
    </citation>
    <scope>NUCLEOTIDE SEQUENCE [LARGE SCALE GENOMIC DNA]</scope>
    <source>
        <strain evidence="6">KCTC 52127</strain>
    </source>
</reference>
<keyword evidence="1" id="KW-0285">Flavoprotein</keyword>
<dbReference type="NCBIfam" id="TIGR00229">
    <property type="entry name" value="sensory_box"/>
    <property type="match status" value="1"/>
</dbReference>
<dbReference type="Pfam" id="PF13426">
    <property type="entry name" value="PAS_9"/>
    <property type="match status" value="1"/>
</dbReference>
<evidence type="ECO:0000256" key="3">
    <source>
        <dbReference type="ARBA" id="ARBA00022991"/>
    </source>
</evidence>
<evidence type="ECO:0000313" key="6">
    <source>
        <dbReference type="Proteomes" id="UP001597508"/>
    </source>
</evidence>
<keyword evidence="3" id="KW-0157">Chromophore</keyword>
<protein>
    <submittedName>
        <fullName evidence="5">PAS domain-containing protein</fullName>
    </submittedName>
</protein>
<feature type="domain" description="PAS" evidence="4">
    <location>
        <begin position="89"/>
        <end position="179"/>
    </location>
</feature>
<accession>A0ABW5LTD3</accession>
<gene>
    <name evidence="5" type="ORF">ACFSRZ_09020</name>
</gene>
<dbReference type="EMBL" id="JBHULH010000004">
    <property type="protein sequence ID" value="MFD2567511.1"/>
    <property type="molecule type" value="Genomic_DNA"/>
</dbReference>
<evidence type="ECO:0000313" key="5">
    <source>
        <dbReference type="EMBL" id="MFD2567511.1"/>
    </source>
</evidence>
<sequence length="188" mass="22295">MKNSLSKMACLDLYLSKLSKEEYDAINLEEEDYKEKIMPLISWDVFEESKLKRLEAIERKTDIDIIKSFAKEHKWKNDLDLIFSKHDFDAIVITNRYQKIQWVNNGFTKMTGYSKKYAINKHPSFLQGKLTSDKTKESIRKHINANKPFKEVIINYKKDKTPYKCEISVFPLYNNKTTHFVALEREVV</sequence>
<dbReference type="RefSeq" id="WP_379666221.1">
    <property type="nucleotide sequence ID" value="NZ_JBHULH010000004.1"/>
</dbReference>
<dbReference type="Gene3D" id="3.30.450.20">
    <property type="entry name" value="PAS domain"/>
    <property type="match status" value="1"/>
</dbReference>
<dbReference type="PANTHER" id="PTHR47429">
    <property type="entry name" value="PROTEIN TWIN LOV 1"/>
    <property type="match status" value="1"/>
</dbReference>
<keyword evidence="2" id="KW-0288">FMN</keyword>
<comment type="caution">
    <text evidence="5">The sequence shown here is derived from an EMBL/GenBank/DDBJ whole genome shotgun (WGS) entry which is preliminary data.</text>
</comment>
<dbReference type="CDD" id="cd00130">
    <property type="entry name" value="PAS"/>
    <property type="match status" value="1"/>
</dbReference>
<dbReference type="InterPro" id="IPR035965">
    <property type="entry name" value="PAS-like_dom_sf"/>
</dbReference>
<dbReference type="Proteomes" id="UP001597508">
    <property type="component" value="Unassembled WGS sequence"/>
</dbReference>
<evidence type="ECO:0000256" key="2">
    <source>
        <dbReference type="ARBA" id="ARBA00022643"/>
    </source>
</evidence>